<dbReference type="EMBL" id="VTWS01000003">
    <property type="protein sequence ID" value="KAA9353598.1"/>
    <property type="molecule type" value="Genomic_DNA"/>
</dbReference>
<name>A0A5N1JGY0_9BACT</name>
<comment type="caution">
    <text evidence="4">The sequence shown here is derived from an EMBL/GenBank/DDBJ whole genome shotgun (WGS) entry which is preliminary data.</text>
</comment>
<dbReference type="InterPro" id="IPR012373">
    <property type="entry name" value="Ferrdict_sens_TM"/>
</dbReference>
<dbReference type="InterPro" id="IPR006860">
    <property type="entry name" value="FecR"/>
</dbReference>
<evidence type="ECO:0000313" key="4">
    <source>
        <dbReference type="EMBL" id="KAA9353598.1"/>
    </source>
</evidence>
<reference evidence="4 5" key="1">
    <citation type="submission" date="2019-09" db="EMBL/GenBank/DDBJ databases">
        <title>Genome Sequence of Larkinella sp MA1.</title>
        <authorList>
            <person name="Srinivasan S."/>
        </authorList>
    </citation>
    <scope>NUCLEOTIDE SEQUENCE [LARGE SCALE GENOMIC DNA]</scope>
    <source>
        <strain evidence="4 5">MA1</strain>
    </source>
</reference>
<keyword evidence="1" id="KW-0812">Transmembrane</keyword>
<dbReference type="RefSeq" id="WP_150876889.1">
    <property type="nucleotide sequence ID" value="NZ_VTWS01000003.1"/>
</dbReference>
<keyword evidence="1" id="KW-0472">Membrane</keyword>
<dbReference type="Pfam" id="PF16344">
    <property type="entry name" value="FecR_C"/>
    <property type="match status" value="1"/>
</dbReference>
<dbReference type="PIRSF" id="PIRSF018266">
    <property type="entry name" value="FecR"/>
    <property type="match status" value="1"/>
</dbReference>
<dbReference type="Gene3D" id="3.55.50.30">
    <property type="match status" value="1"/>
</dbReference>
<evidence type="ECO:0000256" key="1">
    <source>
        <dbReference type="SAM" id="Phobius"/>
    </source>
</evidence>
<dbReference type="AlphaFoldDB" id="A0A5N1JGY0"/>
<keyword evidence="5" id="KW-1185">Reference proteome</keyword>
<dbReference type="PANTHER" id="PTHR30273:SF2">
    <property type="entry name" value="PROTEIN FECR"/>
    <property type="match status" value="1"/>
</dbReference>
<protein>
    <submittedName>
        <fullName evidence="4">DUF4974 domain-containing protein</fullName>
    </submittedName>
</protein>
<dbReference type="GO" id="GO:0016989">
    <property type="term" value="F:sigma factor antagonist activity"/>
    <property type="evidence" value="ECO:0007669"/>
    <property type="project" value="TreeGrafter"/>
</dbReference>
<dbReference type="PANTHER" id="PTHR30273">
    <property type="entry name" value="PERIPLASMIC SIGNAL SENSOR AND SIGMA FACTOR ACTIVATOR FECR-RELATED"/>
    <property type="match status" value="1"/>
</dbReference>
<gene>
    <name evidence="4" type="ORF">F0P93_13225</name>
</gene>
<evidence type="ECO:0000259" key="3">
    <source>
        <dbReference type="Pfam" id="PF16344"/>
    </source>
</evidence>
<feature type="domain" description="FecR protein" evidence="2">
    <location>
        <begin position="130"/>
        <end position="217"/>
    </location>
</feature>
<accession>A0A5N1JGY0</accession>
<dbReference type="Proteomes" id="UP000326344">
    <property type="component" value="Unassembled WGS sequence"/>
</dbReference>
<feature type="domain" description="Protein FecR C-terminal" evidence="3">
    <location>
        <begin position="263"/>
        <end position="329"/>
    </location>
</feature>
<keyword evidence="1" id="KW-1133">Transmembrane helix</keyword>
<proteinExistence type="predicted"/>
<dbReference type="InterPro" id="IPR032508">
    <property type="entry name" value="FecR_C"/>
</dbReference>
<sequence>MDNRYPSPELLEKYLAGRCSTDEARQVEQWYDSFENQPDLAQQHPQTQQPDYARKILHQIRRRIEEADPKPVRRLLWSRNGFWALSGVAAALLLLTVGIWQFQRSETGEKPASDESQRLEMALLENTSQTIQRHQLADGSVVWLSPATRLRYPKTFAPSLRAVQLEGEAFFEVRRDTTRPFVIQSGKLKTEVLGTTFNVRAYRNSPRFEVSVVTGKVAVSVANQKAVLLTARQQAVFNPKAESLAKTGLPRSAKPKLWEPTTIAFEWASLRQVADALEDSFGVRIHFRNPALQHCKLRADFSNMRLPVILNVLCKTTDATYTLDGQTIELDGAGCP</sequence>
<organism evidence="4 5">
    <name type="scientific">Larkinella humicola</name>
    <dbReference type="NCBI Taxonomy" id="2607654"/>
    <lineage>
        <taxon>Bacteria</taxon>
        <taxon>Pseudomonadati</taxon>
        <taxon>Bacteroidota</taxon>
        <taxon>Cytophagia</taxon>
        <taxon>Cytophagales</taxon>
        <taxon>Spirosomataceae</taxon>
        <taxon>Larkinella</taxon>
    </lineage>
</organism>
<evidence type="ECO:0000313" key="5">
    <source>
        <dbReference type="Proteomes" id="UP000326344"/>
    </source>
</evidence>
<dbReference type="Pfam" id="PF04773">
    <property type="entry name" value="FecR"/>
    <property type="match status" value="1"/>
</dbReference>
<dbReference type="Gene3D" id="2.60.120.1440">
    <property type="match status" value="1"/>
</dbReference>
<evidence type="ECO:0000259" key="2">
    <source>
        <dbReference type="Pfam" id="PF04773"/>
    </source>
</evidence>
<feature type="transmembrane region" description="Helical" evidence="1">
    <location>
        <begin position="82"/>
        <end position="102"/>
    </location>
</feature>